<keyword evidence="1" id="KW-0805">Transcription regulation</keyword>
<dbReference type="InterPro" id="IPR046348">
    <property type="entry name" value="SIS_dom_sf"/>
</dbReference>
<dbReference type="PANTHER" id="PTHR30514:SF1">
    <property type="entry name" value="HTH-TYPE TRANSCRIPTIONAL REGULATOR HEXR-RELATED"/>
    <property type="match status" value="1"/>
</dbReference>
<dbReference type="CDD" id="cd05013">
    <property type="entry name" value="SIS_RpiR"/>
    <property type="match status" value="1"/>
</dbReference>
<dbReference type="Gene3D" id="3.40.50.10490">
    <property type="entry name" value="Glucose-6-phosphate isomerase like protein, domain 1"/>
    <property type="match status" value="1"/>
</dbReference>
<dbReference type="InterPro" id="IPR000281">
    <property type="entry name" value="HTH_RpiR"/>
</dbReference>
<dbReference type="GO" id="GO:1901135">
    <property type="term" value="P:carbohydrate derivative metabolic process"/>
    <property type="evidence" value="ECO:0007669"/>
    <property type="project" value="InterPro"/>
</dbReference>
<dbReference type="Pfam" id="PF01380">
    <property type="entry name" value="SIS"/>
    <property type="match status" value="1"/>
</dbReference>
<dbReference type="InterPro" id="IPR001347">
    <property type="entry name" value="SIS_dom"/>
</dbReference>
<dbReference type="InterPro" id="IPR047640">
    <property type="entry name" value="RpiR-like"/>
</dbReference>
<sequence>MQGDFLIKVRAVYNQFTKAEKKVADYILQHPKDVLFMSITDLAEACDVGDTSVFRFCKTMNLKGYQEFKMMLSLSLHEGDGKDMERLAGNISLEDSFEELSQKVLNTNINALTETFSLLNTEHFLKAIDYLGQADRICFFGVGASLLTALKATNKFLRIEPKVYCMQDSHMQAMVASMMKKEDVAVLFSYSGATKDTIHVAEVAKKAGAKIICVTRFVKSPLTSYADLVLLCGANEGPLQGGSTSAEISQLFLIDLMYSEYYRRYFDVCSKNNEKTSASVLEKLC</sequence>
<name>A0A0J9C919_9FIRM</name>
<keyword evidence="2" id="KW-0238">DNA-binding</keyword>
<evidence type="ECO:0000259" key="4">
    <source>
        <dbReference type="PROSITE" id="PS51071"/>
    </source>
</evidence>
<comment type="caution">
    <text evidence="6">The sequence shown here is derived from an EMBL/GenBank/DDBJ whole genome shotgun (WGS) entry which is preliminary data.</text>
</comment>
<dbReference type="Gene3D" id="1.10.10.10">
    <property type="entry name" value="Winged helix-like DNA-binding domain superfamily/Winged helix DNA-binding domain"/>
    <property type="match status" value="1"/>
</dbReference>
<feature type="domain" description="SIS" evidence="5">
    <location>
        <begin position="127"/>
        <end position="267"/>
    </location>
</feature>
<dbReference type="InterPro" id="IPR035472">
    <property type="entry name" value="RpiR-like_SIS"/>
</dbReference>
<evidence type="ECO:0000256" key="3">
    <source>
        <dbReference type="ARBA" id="ARBA00023163"/>
    </source>
</evidence>
<dbReference type="EMBL" id="ADLK01000017">
    <property type="protein sequence ID" value="KMW20959.1"/>
    <property type="molecule type" value="Genomic_DNA"/>
</dbReference>
<evidence type="ECO:0008006" key="8">
    <source>
        <dbReference type="Google" id="ProtNLM"/>
    </source>
</evidence>
<dbReference type="PROSITE" id="PS51071">
    <property type="entry name" value="HTH_RPIR"/>
    <property type="match status" value="1"/>
</dbReference>
<evidence type="ECO:0000259" key="5">
    <source>
        <dbReference type="PROSITE" id="PS51464"/>
    </source>
</evidence>
<gene>
    <name evidence="6" type="ORF">HMPREF9470_01803</name>
</gene>
<evidence type="ECO:0000313" key="6">
    <source>
        <dbReference type="EMBL" id="KMW20959.1"/>
    </source>
</evidence>
<reference evidence="6 7" key="1">
    <citation type="submission" date="2011-04" db="EMBL/GenBank/DDBJ databases">
        <title>The Genome Sequence of Clostridium citroniae WAL-19142.</title>
        <authorList>
            <consortium name="The Broad Institute Genome Sequencing Platform"/>
            <person name="Earl A."/>
            <person name="Ward D."/>
            <person name="Feldgarden M."/>
            <person name="Gevers D."/>
            <person name="Warren Y.A."/>
            <person name="Tyrrell K.L."/>
            <person name="Citron D.M."/>
            <person name="Goldstein E.J."/>
            <person name="Daigneault M."/>
            <person name="Allen-Vercoe E."/>
            <person name="Young S.K."/>
            <person name="Zeng Q."/>
            <person name="Gargeya S."/>
            <person name="Fitzgerald M."/>
            <person name="Haas B."/>
            <person name="Abouelleil A."/>
            <person name="Alvarado L."/>
            <person name="Arachchi H.M."/>
            <person name="Berlin A."/>
            <person name="Brown A."/>
            <person name="Chapman S.B."/>
            <person name="Chen Z."/>
            <person name="Dunbar C."/>
            <person name="Freedman E."/>
            <person name="Gearin G."/>
            <person name="Gellesch M."/>
            <person name="Goldberg J."/>
            <person name="Griggs A."/>
            <person name="Gujja S."/>
            <person name="Heilman E.R."/>
            <person name="Heiman D."/>
            <person name="Howarth C."/>
            <person name="Larson L."/>
            <person name="Lui A."/>
            <person name="MacDonald P.J."/>
            <person name="Mehta T."/>
            <person name="Montmayeur A."/>
            <person name="Murphy C."/>
            <person name="Neiman D."/>
            <person name="Pearson M."/>
            <person name="Priest M."/>
            <person name="Roberts A."/>
            <person name="Saif S."/>
            <person name="Shea T."/>
            <person name="Shenoy N."/>
            <person name="Sisk P."/>
            <person name="Stolte C."/>
            <person name="Sykes S."/>
            <person name="White J."/>
            <person name="Yandava C."/>
            <person name="Wortman J."/>
            <person name="Nusbaum C."/>
            <person name="Birren B."/>
        </authorList>
    </citation>
    <scope>NUCLEOTIDE SEQUENCE [LARGE SCALE GENOMIC DNA]</scope>
    <source>
        <strain evidence="6 7">WAL-19142</strain>
    </source>
</reference>
<dbReference type="OrthoDB" id="63027at2"/>
<evidence type="ECO:0000313" key="7">
    <source>
        <dbReference type="Proteomes" id="UP000037392"/>
    </source>
</evidence>
<protein>
    <recommendedName>
        <fullName evidence="8">HTH rpiR-type domain-containing protein</fullName>
    </recommendedName>
</protein>
<keyword evidence="3" id="KW-0804">Transcription</keyword>
<evidence type="ECO:0000256" key="2">
    <source>
        <dbReference type="ARBA" id="ARBA00023125"/>
    </source>
</evidence>
<dbReference type="PROSITE" id="PS51464">
    <property type="entry name" value="SIS"/>
    <property type="match status" value="1"/>
</dbReference>
<dbReference type="GO" id="GO:0097367">
    <property type="term" value="F:carbohydrate derivative binding"/>
    <property type="evidence" value="ECO:0007669"/>
    <property type="project" value="InterPro"/>
</dbReference>
<dbReference type="AlphaFoldDB" id="A0A0J9C919"/>
<dbReference type="SUPFAM" id="SSF53697">
    <property type="entry name" value="SIS domain"/>
    <property type="match status" value="1"/>
</dbReference>
<feature type="domain" description="HTH rpiR-type" evidence="4">
    <location>
        <begin position="3"/>
        <end position="79"/>
    </location>
</feature>
<dbReference type="PATRIC" id="fig|742734.4.peg.1934"/>
<accession>A0A0J9C919</accession>
<dbReference type="GeneID" id="93164407"/>
<dbReference type="GO" id="GO:0003677">
    <property type="term" value="F:DNA binding"/>
    <property type="evidence" value="ECO:0007669"/>
    <property type="project" value="UniProtKB-KW"/>
</dbReference>
<dbReference type="Pfam" id="PF01418">
    <property type="entry name" value="HTH_6"/>
    <property type="match status" value="1"/>
</dbReference>
<proteinExistence type="predicted"/>
<dbReference type="RefSeq" id="WP_007861328.1">
    <property type="nucleotide sequence ID" value="NZ_KQ235877.1"/>
</dbReference>
<dbReference type="GO" id="GO:0003700">
    <property type="term" value="F:DNA-binding transcription factor activity"/>
    <property type="evidence" value="ECO:0007669"/>
    <property type="project" value="InterPro"/>
</dbReference>
<evidence type="ECO:0000256" key="1">
    <source>
        <dbReference type="ARBA" id="ARBA00023015"/>
    </source>
</evidence>
<dbReference type="SUPFAM" id="SSF46689">
    <property type="entry name" value="Homeodomain-like"/>
    <property type="match status" value="1"/>
</dbReference>
<dbReference type="InterPro" id="IPR009057">
    <property type="entry name" value="Homeodomain-like_sf"/>
</dbReference>
<dbReference type="InterPro" id="IPR036388">
    <property type="entry name" value="WH-like_DNA-bd_sf"/>
</dbReference>
<dbReference type="PANTHER" id="PTHR30514">
    <property type="entry name" value="GLUCOKINASE"/>
    <property type="match status" value="1"/>
</dbReference>
<dbReference type="Proteomes" id="UP000037392">
    <property type="component" value="Unassembled WGS sequence"/>
</dbReference>
<organism evidence="6 7">
    <name type="scientific">[Clostridium] citroniae WAL-19142</name>
    <dbReference type="NCBI Taxonomy" id="742734"/>
    <lineage>
        <taxon>Bacteria</taxon>
        <taxon>Bacillati</taxon>
        <taxon>Bacillota</taxon>
        <taxon>Clostridia</taxon>
        <taxon>Lachnospirales</taxon>
        <taxon>Lachnospiraceae</taxon>
        <taxon>Enterocloster</taxon>
    </lineage>
</organism>